<feature type="domain" description="DEAD-box RNA helicase Q" evidence="12">
    <location>
        <begin position="4"/>
        <end position="32"/>
    </location>
</feature>
<gene>
    <name evidence="7 13" type="primary">srmB</name>
    <name evidence="14" type="ORF">CTZ24_13680</name>
    <name evidence="13" type="ORF">Q3404_20240</name>
</gene>
<dbReference type="PROSITE" id="PS51195">
    <property type="entry name" value="Q_MOTIF"/>
    <property type="match status" value="1"/>
</dbReference>
<keyword evidence="4 7" id="KW-0378">Hydrolase</keyword>
<dbReference type="CDD" id="cd18787">
    <property type="entry name" value="SF2_C_DEAD"/>
    <property type="match status" value="1"/>
</dbReference>
<dbReference type="InterPro" id="IPR050079">
    <property type="entry name" value="DEAD_box_RNA_helicase"/>
</dbReference>
<comment type="subunit">
    <text evidence="7">Interacts with the 50S ribosomal subunit.</text>
</comment>
<reference evidence="15" key="1">
    <citation type="submission" date="2017-11" db="EMBL/GenBank/DDBJ databases">
        <title>Genome sequence of Pantoea sp. MSR2.</title>
        <authorList>
            <person name="Nascimento F.X."/>
        </authorList>
    </citation>
    <scope>NUCLEOTIDE SEQUENCE [LARGE SCALE GENOMIC DNA]</scope>
    <source>
        <strain evidence="15">MSR2</strain>
    </source>
</reference>
<keyword evidence="16" id="KW-1185">Reference proteome</keyword>
<dbReference type="InterPro" id="IPR011545">
    <property type="entry name" value="DEAD/DEAH_box_helicase_dom"/>
</dbReference>
<organism evidence="14 15">
    <name type="scientific">Pantoea phytobeneficialis</name>
    <dbReference type="NCBI Taxonomy" id="2052056"/>
    <lineage>
        <taxon>Bacteria</taxon>
        <taxon>Pseudomonadati</taxon>
        <taxon>Pseudomonadota</taxon>
        <taxon>Gammaproteobacteria</taxon>
        <taxon>Enterobacterales</taxon>
        <taxon>Erwiniaceae</taxon>
        <taxon>Pantoea</taxon>
    </lineage>
</organism>
<dbReference type="InterPro" id="IPR001650">
    <property type="entry name" value="Helicase_C-like"/>
</dbReference>
<feature type="compositionally biased region" description="Basic residues" evidence="9">
    <location>
        <begin position="414"/>
        <end position="431"/>
    </location>
</feature>
<accession>A0AAP9KPW1</accession>
<dbReference type="EC" id="3.6.4.13" evidence="7"/>
<evidence type="ECO:0000256" key="1">
    <source>
        <dbReference type="ARBA" id="ARBA00022490"/>
    </source>
</evidence>
<dbReference type="PANTHER" id="PTHR47959">
    <property type="entry name" value="ATP-DEPENDENT RNA HELICASE RHLE-RELATED"/>
    <property type="match status" value="1"/>
</dbReference>
<dbReference type="SUPFAM" id="SSF52540">
    <property type="entry name" value="P-loop containing nucleoside triphosphate hydrolases"/>
    <property type="match status" value="1"/>
</dbReference>
<dbReference type="GO" id="GO:0003676">
    <property type="term" value="F:nucleic acid binding"/>
    <property type="evidence" value="ECO:0007669"/>
    <property type="project" value="InterPro"/>
</dbReference>
<dbReference type="PANTHER" id="PTHR47959:SF3">
    <property type="entry name" value="ATP-DEPENDENT RNA HELICASE SRMB"/>
    <property type="match status" value="1"/>
</dbReference>
<evidence type="ECO:0000259" key="10">
    <source>
        <dbReference type="PROSITE" id="PS51192"/>
    </source>
</evidence>
<dbReference type="PROSITE" id="PS51192">
    <property type="entry name" value="HELICASE_ATP_BIND_1"/>
    <property type="match status" value="1"/>
</dbReference>
<comment type="subcellular location">
    <subcellularLocation>
        <location evidence="7">Cytoplasm</location>
    </subcellularLocation>
</comment>
<evidence type="ECO:0000313" key="13">
    <source>
        <dbReference type="EMBL" id="MDO6408904.1"/>
    </source>
</evidence>
<dbReference type="Proteomes" id="UP001171299">
    <property type="component" value="Unassembled WGS sequence"/>
</dbReference>
<dbReference type="EMBL" id="JAUOOM010000023">
    <property type="protein sequence ID" value="MDO6408904.1"/>
    <property type="molecule type" value="Genomic_DNA"/>
</dbReference>
<evidence type="ECO:0000313" key="15">
    <source>
        <dbReference type="Proteomes" id="UP000424872"/>
    </source>
</evidence>
<keyword evidence="6 7" id="KW-0067">ATP-binding</keyword>
<evidence type="ECO:0000313" key="14">
    <source>
        <dbReference type="EMBL" id="QGR07406.1"/>
    </source>
</evidence>
<dbReference type="InterPro" id="IPR028621">
    <property type="entry name" value="DEAD_helicase_SrmB"/>
</dbReference>
<dbReference type="PROSITE" id="PS00039">
    <property type="entry name" value="DEAD_ATP_HELICASE"/>
    <property type="match status" value="1"/>
</dbReference>
<dbReference type="InterPro" id="IPR014014">
    <property type="entry name" value="RNA_helicase_DEAD_Q_motif"/>
</dbReference>
<feature type="region of interest" description="Disordered" evidence="9">
    <location>
        <begin position="377"/>
        <end position="442"/>
    </location>
</feature>
<evidence type="ECO:0000256" key="8">
    <source>
        <dbReference type="PROSITE-ProRule" id="PRU00552"/>
    </source>
</evidence>
<dbReference type="FunFam" id="3.40.50.300:FF:000291">
    <property type="entry name" value="ATP-dependent RNA helicase SrmB"/>
    <property type="match status" value="1"/>
</dbReference>
<dbReference type="InterPro" id="IPR027417">
    <property type="entry name" value="P-loop_NTPase"/>
</dbReference>
<evidence type="ECO:0000313" key="16">
    <source>
        <dbReference type="Proteomes" id="UP001171299"/>
    </source>
</evidence>
<keyword evidence="5 7" id="KW-0347">Helicase</keyword>
<protein>
    <recommendedName>
        <fullName evidence="7">ATP-dependent RNA helicase SrmB</fullName>
        <ecNumber evidence="7">3.6.4.13</ecNumber>
    </recommendedName>
</protein>
<evidence type="ECO:0000256" key="9">
    <source>
        <dbReference type="SAM" id="MobiDB-lite"/>
    </source>
</evidence>
<dbReference type="InterPro" id="IPR014001">
    <property type="entry name" value="Helicase_ATP-bd"/>
</dbReference>
<dbReference type="InterPro" id="IPR044742">
    <property type="entry name" value="DEAD/DEAH_RhlB"/>
</dbReference>
<dbReference type="AlphaFoldDB" id="A0AAP9KPW1"/>
<comment type="similarity">
    <text evidence="7">Belongs to the DEAD box helicase family. SrmB subfamily.</text>
</comment>
<reference evidence="14" key="2">
    <citation type="journal article" date="2020" name="Environ. Microbiol.">
        <title>The extreme plant-growth-promoting properties of Pantoea phytobeneficialis MSR2 revealed by functional and genomic analysis.</title>
        <authorList>
            <person name="Nascimento F.X."/>
            <person name="Hernandez A.G."/>
            <person name="Glick B.R."/>
            <person name="Rossi M.J."/>
        </authorList>
    </citation>
    <scope>NUCLEOTIDE SEQUENCE</scope>
    <source>
        <strain evidence="14">MSR2</strain>
    </source>
</reference>
<evidence type="ECO:0000256" key="6">
    <source>
        <dbReference type="ARBA" id="ARBA00022840"/>
    </source>
</evidence>
<feature type="compositionally biased region" description="Basic and acidic residues" evidence="9">
    <location>
        <begin position="401"/>
        <end position="413"/>
    </location>
</feature>
<keyword evidence="1 7" id="KW-0963">Cytoplasm</keyword>
<dbReference type="FunFam" id="3.40.50.300:FF:000555">
    <property type="entry name" value="ATP-dependent RNA helicase SrmB"/>
    <property type="match status" value="1"/>
</dbReference>
<dbReference type="GO" id="GO:0005829">
    <property type="term" value="C:cytosol"/>
    <property type="evidence" value="ECO:0007669"/>
    <property type="project" value="TreeGrafter"/>
</dbReference>
<feature type="domain" description="Helicase C-terminal" evidence="11">
    <location>
        <begin position="234"/>
        <end position="387"/>
    </location>
</feature>
<dbReference type="InterPro" id="IPR000629">
    <property type="entry name" value="RNA-helicase_DEAD-box_CS"/>
</dbReference>
<dbReference type="KEGG" id="ppho:CTZ24_13680"/>
<dbReference type="CDD" id="cd00268">
    <property type="entry name" value="DEADc"/>
    <property type="match status" value="1"/>
</dbReference>
<evidence type="ECO:0000256" key="4">
    <source>
        <dbReference type="ARBA" id="ARBA00022801"/>
    </source>
</evidence>
<keyword evidence="3 7" id="KW-0547">Nucleotide-binding</keyword>
<dbReference type="HAMAP" id="MF_00967">
    <property type="entry name" value="DEAD_helicase_SrmB"/>
    <property type="match status" value="1"/>
</dbReference>
<evidence type="ECO:0000259" key="12">
    <source>
        <dbReference type="PROSITE" id="PS51195"/>
    </source>
</evidence>
<dbReference type="SMART" id="SM00490">
    <property type="entry name" value="HELICc"/>
    <property type="match status" value="1"/>
</dbReference>
<dbReference type="Pfam" id="PF00271">
    <property type="entry name" value="Helicase_C"/>
    <property type="match status" value="1"/>
</dbReference>
<evidence type="ECO:0000256" key="5">
    <source>
        <dbReference type="ARBA" id="ARBA00022806"/>
    </source>
</evidence>
<feature type="compositionally biased region" description="Polar residues" evidence="9">
    <location>
        <begin position="433"/>
        <end position="442"/>
    </location>
</feature>
<dbReference type="EMBL" id="CP024636">
    <property type="protein sequence ID" value="QGR07406.1"/>
    <property type="molecule type" value="Genomic_DNA"/>
</dbReference>
<dbReference type="SMART" id="SM00487">
    <property type="entry name" value="DEXDc"/>
    <property type="match status" value="1"/>
</dbReference>
<dbReference type="Pfam" id="PF00270">
    <property type="entry name" value="DEAD"/>
    <property type="match status" value="1"/>
</dbReference>
<comment type="function">
    <text evidence="7">DEAD-box RNA helicase involved in the assembly of the 50S ribosomal subunit at low temperature. Exhibits RNA-stimulated ATP hydrolysis and RNA unwinding activity.</text>
</comment>
<dbReference type="GO" id="GO:0003724">
    <property type="term" value="F:RNA helicase activity"/>
    <property type="evidence" value="ECO:0007669"/>
    <property type="project" value="UniProtKB-UniRule"/>
</dbReference>
<evidence type="ECO:0000259" key="11">
    <source>
        <dbReference type="PROSITE" id="PS51194"/>
    </source>
</evidence>
<evidence type="ECO:0000256" key="2">
    <source>
        <dbReference type="ARBA" id="ARBA00022517"/>
    </source>
</evidence>
<dbReference type="GO" id="GO:0016787">
    <property type="term" value="F:hydrolase activity"/>
    <property type="evidence" value="ECO:0007669"/>
    <property type="project" value="UniProtKB-KW"/>
</dbReference>
<feature type="domain" description="Helicase ATP-binding" evidence="10">
    <location>
        <begin position="35"/>
        <end position="209"/>
    </location>
</feature>
<feature type="short sequence motif" description="Q motif" evidence="8">
    <location>
        <begin position="4"/>
        <end position="32"/>
    </location>
</feature>
<evidence type="ECO:0000256" key="7">
    <source>
        <dbReference type="HAMAP-Rule" id="MF_00967"/>
    </source>
</evidence>
<dbReference type="RefSeq" id="WP_021184393.1">
    <property type="nucleotide sequence ID" value="NZ_CP024636.1"/>
</dbReference>
<dbReference type="PROSITE" id="PS51194">
    <property type="entry name" value="HELICASE_CTER"/>
    <property type="match status" value="1"/>
</dbReference>
<reference evidence="13" key="3">
    <citation type="submission" date="2023-07" db="EMBL/GenBank/DDBJ databases">
        <title>The extreme plant-growth-promoting properties of Pantoea phytobeneficialis PF55 revealed by functional and genomic analysis.</title>
        <authorList>
            <person name="Nascimento F.X."/>
            <person name="Marcio R.J."/>
        </authorList>
    </citation>
    <scope>NUCLEOTIDE SEQUENCE</scope>
    <source>
        <strain evidence="13">PF55</strain>
    </source>
</reference>
<dbReference type="Proteomes" id="UP000424872">
    <property type="component" value="Chromosome"/>
</dbReference>
<comment type="catalytic activity">
    <reaction evidence="7">
        <text>ATP + H2O = ADP + phosphate + H(+)</text>
        <dbReference type="Rhea" id="RHEA:13065"/>
        <dbReference type="ChEBI" id="CHEBI:15377"/>
        <dbReference type="ChEBI" id="CHEBI:15378"/>
        <dbReference type="ChEBI" id="CHEBI:30616"/>
        <dbReference type="ChEBI" id="CHEBI:43474"/>
        <dbReference type="ChEBI" id="CHEBI:456216"/>
        <dbReference type="EC" id="3.6.4.13"/>
    </reaction>
</comment>
<keyword evidence="2 7" id="KW-0690">Ribosome biogenesis</keyword>
<evidence type="ECO:0000256" key="3">
    <source>
        <dbReference type="ARBA" id="ARBA00022741"/>
    </source>
</evidence>
<dbReference type="GO" id="GO:0000027">
    <property type="term" value="P:ribosomal large subunit assembly"/>
    <property type="evidence" value="ECO:0007669"/>
    <property type="project" value="UniProtKB-UniRule"/>
</dbReference>
<name>A0AAP9KPW1_9GAMM</name>
<sequence length="442" mass="49773">MTVTTFSELELDESLLDALQEKGFTRPTAIQAEAIPAALEGRDVLGSAPTGTGKTAAYLLPAMQHLIDFPRKKSGPPRILILTPTRELAMQVADHARELAKHTHLDIATITGGVAYMNHAEVFSENQDIVVATTGRLLQYIKEENFDCRAVETLILDEADRMLDMGFAQDIETIAGETRWRKQTMLFSATLEGDSIKDFAERLLNDPVSVDADPSQRERKKIQQWYYRADDVEHKTKLLVHLLKQPEVTRSIVFVRKRERLHELVTWLHEAGIRCSYLEGEMVQAKRNEALKRLNDGRVNVLVATDVAARGIDIEDVSHVFNYDMPRTADTYLHRIGRTARAGRKGTALSLVEAHDHVLLGKISRYINEPLKPRTIDELRPESRAPSAKVTGKPSKKVLAKRQEQKEKEAEKPRVKKRHRDTKNIGKRRKPSGSGTSGQSAE</sequence>
<proteinExistence type="inferred from homology"/>
<dbReference type="GO" id="GO:0005524">
    <property type="term" value="F:ATP binding"/>
    <property type="evidence" value="ECO:0007669"/>
    <property type="project" value="UniProtKB-UniRule"/>
</dbReference>
<dbReference type="NCBIfam" id="NF008394">
    <property type="entry name" value="PRK11192.1"/>
    <property type="match status" value="1"/>
</dbReference>
<dbReference type="Gene3D" id="3.40.50.300">
    <property type="entry name" value="P-loop containing nucleotide triphosphate hydrolases"/>
    <property type="match status" value="2"/>
</dbReference>